<evidence type="ECO:0000256" key="4">
    <source>
        <dbReference type="ARBA" id="ARBA00023136"/>
    </source>
</evidence>
<evidence type="ECO:0000256" key="5">
    <source>
        <dbReference type="SAM" id="Phobius"/>
    </source>
</evidence>
<keyword evidence="2 5" id="KW-0812">Transmembrane</keyword>
<dbReference type="InterPro" id="IPR052719">
    <property type="entry name" value="CvpA-like"/>
</dbReference>
<sequence length="185" mass="19407">MEGFTIIDAAVAGVVVLSALLAFSRGVVREIMAIVGWVAAAVLAFIFAPNVEPLVKEIPGVGGFIADSCELSIITAFALVFAVALVVVSLFTPLFSSIVQRSALGSVDQGLGFIFGVVRGILLVAIAFFLYNTVMTTQNVEMVNNSRSAAVFAKMTDGIAEQNPEQALGWLTQQYEGLVGACGTK</sequence>
<dbReference type="InterPro" id="IPR003825">
    <property type="entry name" value="Colicin-V_CvpA"/>
</dbReference>
<gene>
    <name evidence="6" type="ORF">CLV74_104292</name>
</gene>
<evidence type="ECO:0000256" key="3">
    <source>
        <dbReference type="ARBA" id="ARBA00022989"/>
    </source>
</evidence>
<dbReference type="GO" id="GO:0009403">
    <property type="term" value="P:toxin biosynthetic process"/>
    <property type="evidence" value="ECO:0007669"/>
    <property type="project" value="InterPro"/>
</dbReference>
<evidence type="ECO:0000256" key="1">
    <source>
        <dbReference type="ARBA" id="ARBA00004141"/>
    </source>
</evidence>
<name>A0A2T0WX61_9RHOB</name>
<evidence type="ECO:0000313" key="7">
    <source>
        <dbReference type="Proteomes" id="UP000238392"/>
    </source>
</evidence>
<dbReference type="EMBL" id="PVTQ01000004">
    <property type="protein sequence ID" value="PRY91271.1"/>
    <property type="molecule type" value="Genomic_DNA"/>
</dbReference>
<accession>A0A2T0WX61</accession>
<keyword evidence="3 5" id="KW-1133">Transmembrane helix</keyword>
<dbReference type="RefSeq" id="WP_106263784.1">
    <property type="nucleotide sequence ID" value="NZ_PVTQ01000004.1"/>
</dbReference>
<proteinExistence type="predicted"/>
<dbReference type="PANTHER" id="PTHR36926">
    <property type="entry name" value="COLICIN V PRODUCTION PROTEIN"/>
    <property type="match status" value="1"/>
</dbReference>
<comment type="caution">
    <text evidence="6">The sequence shown here is derived from an EMBL/GenBank/DDBJ whole genome shotgun (WGS) entry which is preliminary data.</text>
</comment>
<comment type="subcellular location">
    <subcellularLocation>
        <location evidence="1">Membrane</location>
        <topology evidence="1">Multi-pass membrane protein</topology>
    </subcellularLocation>
</comment>
<dbReference type="GO" id="GO:0016020">
    <property type="term" value="C:membrane"/>
    <property type="evidence" value="ECO:0007669"/>
    <property type="project" value="UniProtKB-SubCell"/>
</dbReference>
<feature type="transmembrane region" description="Helical" evidence="5">
    <location>
        <begin position="31"/>
        <end position="51"/>
    </location>
</feature>
<feature type="transmembrane region" description="Helical" evidence="5">
    <location>
        <begin position="111"/>
        <end position="131"/>
    </location>
</feature>
<feature type="transmembrane region" description="Helical" evidence="5">
    <location>
        <begin position="6"/>
        <end position="24"/>
    </location>
</feature>
<dbReference type="PANTHER" id="PTHR36926:SF1">
    <property type="entry name" value="COLICIN V PRODUCTION PROTEIN"/>
    <property type="match status" value="1"/>
</dbReference>
<keyword evidence="7" id="KW-1185">Reference proteome</keyword>
<dbReference type="OrthoDB" id="9806894at2"/>
<keyword evidence="4 5" id="KW-0472">Membrane</keyword>
<protein>
    <submittedName>
        <fullName evidence="6">Membrane protein required for colicin V production</fullName>
    </submittedName>
</protein>
<organism evidence="6 7">
    <name type="scientific">Donghicola tyrosinivorans</name>
    <dbReference type="NCBI Taxonomy" id="1652492"/>
    <lineage>
        <taxon>Bacteria</taxon>
        <taxon>Pseudomonadati</taxon>
        <taxon>Pseudomonadota</taxon>
        <taxon>Alphaproteobacteria</taxon>
        <taxon>Rhodobacterales</taxon>
        <taxon>Roseobacteraceae</taxon>
        <taxon>Donghicola</taxon>
    </lineage>
</organism>
<feature type="transmembrane region" description="Helical" evidence="5">
    <location>
        <begin position="71"/>
        <end position="99"/>
    </location>
</feature>
<evidence type="ECO:0000256" key="2">
    <source>
        <dbReference type="ARBA" id="ARBA00022692"/>
    </source>
</evidence>
<dbReference type="Pfam" id="PF02674">
    <property type="entry name" value="Colicin_V"/>
    <property type="match status" value="1"/>
</dbReference>
<dbReference type="Proteomes" id="UP000238392">
    <property type="component" value="Unassembled WGS sequence"/>
</dbReference>
<evidence type="ECO:0000313" key="6">
    <source>
        <dbReference type="EMBL" id="PRY91271.1"/>
    </source>
</evidence>
<reference evidence="6 7" key="1">
    <citation type="submission" date="2018-03" db="EMBL/GenBank/DDBJ databases">
        <title>Genomic Encyclopedia of Archaeal and Bacterial Type Strains, Phase II (KMG-II): from individual species to whole genera.</title>
        <authorList>
            <person name="Goeker M."/>
        </authorList>
    </citation>
    <scope>NUCLEOTIDE SEQUENCE [LARGE SCALE GENOMIC DNA]</scope>
    <source>
        <strain evidence="6 7">DSM 100212</strain>
    </source>
</reference>
<dbReference type="AlphaFoldDB" id="A0A2T0WX61"/>